<evidence type="ECO:0000313" key="2">
    <source>
        <dbReference type="EMBL" id="SDC68287.1"/>
    </source>
</evidence>
<reference evidence="3" key="1">
    <citation type="submission" date="2016-10" db="EMBL/GenBank/DDBJ databases">
        <authorList>
            <person name="Varghese N."/>
            <person name="Submissions S."/>
        </authorList>
    </citation>
    <scope>NUCLEOTIDE SEQUENCE [LARGE SCALE GENOMIC DNA]</scope>
    <source>
        <strain evidence="3">DSM 11005</strain>
    </source>
</reference>
<dbReference type="RefSeq" id="WP_093730953.1">
    <property type="nucleotide sequence ID" value="NZ_FMYW01000014.1"/>
</dbReference>
<dbReference type="InterPro" id="IPR006151">
    <property type="entry name" value="Shikm_DH/Glu-tRNA_Rdtase"/>
</dbReference>
<evidence type="ECO:0000259" key="1">
    <source>
        <dbReference type="Pfam" id="PF01488"/>
    </source>
</evidence>
<feature type="domain" description="Quinate/shikimate 5-dehydrogenase/glutamyl-tRNA reductase" evidence="1">
    <location>
        <begin position="141"/>
        <end position="257"/>
    </location>
</feature>
<gene>
    <name evidence="2" type="ORF">SAMN04487864_11435</name>
</gene>
<dbReference type="InterPro" id="IPR036291">
    <property type="entry name" value="NAD(P)-bd_dom_sf"/>
</dbReference>
<dbReference type="AlphaFoldDB" id="A0A1G6NLU4"/>
<proteinExistence type="predicted"/>
<dbReference type="SUPFAM" id="SSF51735">
    <property type="entry name" value="NAD(P)-binding Rossmann-fold domains"/>
    <property type="match status" value="1"/>
</dbReference>
<organism evidence="2 3">
    <name type="scientific">Succiniclasticum ruminis</name>
    <dbReference type="NCBI Taxonomy" id="40841"/>
    <lineage>
        <taxon>Bacteria</taxon>
        <taxon>Bacillati</taxon>
        <taxon>Bacillota</taxon>
        <taxon>Negativicutes</taxon>
        <taxon>Acidaminococcales</taxon>
        <taxon>Acidaminococcaceae</taxon>
        <taxon>Succiniclasticum</taxon>
    </lineage>
</organism>
<evidence type="ECO:0000313" key="3">
    <source>
        <dbReference type="Proteomes" id="UP000198943"/>
    </source>
</evidence>
<sequence length="354" mass="38374">MERFAFVLHPLSLEDMQMVSPMVRYVPDFLLEYILKQKKPFTVSHITGVKSPHAEAEGWFVGCPLTAKQMVELPEEFVIDRIVETGKIAEELGAKILGLGAFTSIVGDAGVTIAERLNIAVTSGNSYTVATALEGTREAARLMGKDLRDAEVAIVGASGSIGSACARILSREVRHINLIARRIAPLEELAQELNGHGAATFSVSSDVKSCLHKADVVIAVTSAVDFIIDPADLKSGAVVCDVARPRNVSRNVSAQRNDVLVIEGGVIHVPGNVDFHFNFGFPPQTCFACMAETMILALEGRYENFTLGRNLVPSQIDTISGLAKKHGFTLAGFRNFEHAVTKEMIESIRENVKL</sequence>
<dbReference type="EMBL" id="FMYW01000014">
    <property type="protein sequence ID" value="SDC68287.1"/>
    <property type="molecule type" value="Genomic_DNA"/>
</dbReference>
<name>A0A1G6NLU4_9FIRM</name>
<keyword evidence="3" id="KW-1185">Reference proteome</keyword>
<protein>
    <submittedName>
        <fullName evidence="2">Predicted amino acid dehydrogenase</fullName>
    </submittedName>
</protein>
<dbReference type="Proteomes" id="UP000198943">
    <property type="component" value="Unassembled WGS sequence"/>
</dbReference>
<dbReference type="Pfam" id="PF01488">
    <property type="entry name" value="Shikimate_DH"/>
    <property type="match status" value="1"/>
</dbReference>
<accession>A0A1G6NLU4</accession>
<dbReference type="Gene3D" id="3.40.50.720">
    <property type="entry name" value="NAD(P)-binding Rossmann-like Domain"/>
    <property type="match status" value="1"/>
</dbReference>
<dbReference type="OrthoDB" id="9808814at2"/>